<dbReference type="InterPro" id="IPR058594">
    <property type="entry name" value="PB1-like_dom_pln"/>
</dbReference>
<dbReference type="AlphaFoldDB" id="A0ABD2Y634"/>
<evidence type="ECO:0000313" key="3">
    <source>
        <dbReference type="EMBL" id="KAL3502538.1"/>
    </source>
</evidence>
<protein>
    <recommendedName>
        <fullName evidence="2">PB1-like domain-containing protein</fullName>
    </recommendedName>
</protein>
<sequence>MRCCHWGKCKHEPSATYDGEEITVFDEVELSRISIFELDRMVEQAGVYGHKRYYMLIEDHGFRELTHSRELQEHCQDFLQVDKMVELYIEESFKEINVLQCWGWGTEDAGNGSDEAAGTKSAEDARDSDFFGKDSDF</sequence>
<feature type="compositionally biased region" description="Basic and acidic residues" evidence="1">
    <location>
        <begin position="121"/>
        <end position="137"/>
    </location>
</feature>
<dbReference type="Pfam" id="PF26130">
    <property type="entry name" value="PB1-like"/>
    <property type="match status" value="1"/>
</dbReference>
<evidence type="ECO:0000259" key="2">
    <source>
        <dbReference type="Pfam" id="PF26130"/>
    </source>
</evidence>
<feature type="region of interest" description="Disordered" evidence="1">
    <location>
        <begin position="109"/>
        <end position="137"/>
    </location>
</feature>
<evidence type="ECO:0000256" key="1">
    <source>
        <dbReference type="SAM" id="MobiDB-lite"/>
    </source>
</evidence>
<keyword evidence="4" id="KW-1185">Reference proteome</keyword>
<dbReference type="EMBL" id="JBJUIK010000015">
    <property type="protein sequence ID" value="KAL3502538.1"/>
    <property type="molecule type" value="Genomic_DNA"/>
</dbReference>
<evidence type="ECO:0000313" key="4">
    <source>
        <dbReference type="Proteomes" id="UP001630127"/>
    </source>
</evidence>
<dbReference type="Proteomes" id="UP001630127">
    <property type="component" value="Unassembled WGS sequence"/>
</dbReference>
<organism evidence="3 4">
    <name type="scientific">Cinchona calisaya</name>
    <dbReference type="NCBI Taxonomy" id="153742"/>
    <lineage>
        <taxon>Eukaryota</taxon>
        <taxon>Viridiplantae</taxon>
        <taxon>Streptophyta</taxon>
        <taxon>Embryophyta</taxon>
        <taxon>Tracheophyta</taxon>
        <taxon>Spermatophyta</taxon>
        <taxon>Magnoliopsida</taxon>
        <taxon>eudicotyledons</taxon>
        <taxon>Gunneridae</taxon>
        <taxon>Pentapetalae</taxon>
        <taxon>asterids</taxon>
        <taxon>lamiids</taxon>
        <taxon>Gentianales</taxon>
        <taxon>Rubiaceae</taxon>
        <taxon>Cinchonoideae</taxon>
        <taxon>Cinchoneae</taxon>
        <taxon>Cinchona</taxon>
    </lineage>
</organism>
<reference evidence="3 4" key="1">
    <citation type="submission" date="2024-11" db="EMBL/GenBank/DDBJ databases">
        <title>A near-complete genome assembly of Cinchona calisaya.</title>
        <authorList>
            <person name="Lian D.C."/>
            <person name="Zhao X.W."/>
            <person name="Wei L."/>
        </authorList>
    </citation>
    <scope>NUCLEOTIDE SEQUENCE [LARGE SCALE GENOMIC DNA]</scope>
    <source>
        <tissue evidence="3">Nenye</tissue>
    </source>
</reference>
<accession>A0ABD2Y634</accession>
<comment type="caution">
    <text evidence="3">The sequence shown here is derived from an EMBL/GenBank/DDBJ whole genome shotgun (WGS) entry which is preliminary data.</text>
</comment>
<feature type="domain" description="PB1-like" evidence="2">
    <location>
        <begin position="4"/>
        <end position="90"/>
    </location>
</feature>
<name>A0ABD2Y634_9GENT</name>
<gene>
    <name evidence="3" type="ORF">ACH5RR_036987</name>
</gene>
<proteinExistence type="predicted"/>